<name>A0A9W6D104_9BACT</name>
<protein>
    <recommendedName>
        <fullName evidence="3">ATPase P</fullName>
    </recommendedName>
</protein>
<evidence type="ECO:0000313" key="2">
    <source>
        <dbReference type="Proteomes" id="UP001144372"/>
    </source>
</evidence>
<dbReference type="Gene3D" id="3.40.50.1000">
    <property type="entry name" value="HAD superfamily/HAD-like"/>
    <property type="match status" value="1"/>
</dbReference>
<keyword evidence="2" id="KW-1185">Reference proteome</keyword>
<dbReference type="AlphaFoldDB" id="A0A9W6D104"/>
<sequence length="156" mass="16765">MLKIKIPGYGILNLSSLVLDYNGTLACDGRLIEGVDERIRILSEQLSIHVLTADTFGSVRDQLADLPCKLFVIPEGEQDKAKADFVESLGSMNCVCIGNGRNDRSMLKNAALGIAVVQAEGVAVDALLAADVATCRIVDALDLLLHPLRLTATLRF</sequence>
<dbReference type="InterPro" id="IPR036412">
    <property type="entry name" value="HAD-like_sf"/>
</dbReference>
<evidence type="ECO:0000313" key="1">
    <source>
        <dbReference type="EMBL" id="GLI32994.1"/>
    </source>
</evidence>
<reference evidence="1" key="1">
    <citation type="submission" date="2022-12" db="EMBL/GenBank/DDBJ databases">
        <title>Reference genome sequencing for broad-spectrum identification of bacterial and archaeal isolates by mass spectrometry.</title>
        <authorList>
            <person name="Sekiguchi Y."/>
            <person name="Tourlousse D.M."/>
        </authorList>
    </citation>
    <scope>NUCLEOTIDE SEQUENCE</scope>
    <source>
        <strain evidence="1">ASRB1</strain>
    </source>
</reference>
<organism evidence="1 2">
    <name type="scientific">Desulforhabdus amnigena</name>
    <dbReference type="NCBI Taxonomy" id="40218"/>
    <lineage>
        <taxon>Bacteria</taxon>
        <taxon>Pseudomonadati</taxon>
        <taxon>Thermodesulfobacteriota</taxon>
        <taxon>Syntrophobacteria</taxon>
        <taxon>Syntrophobacterales</taxon>
        <taxon>Syntrophobacteraceae</taxon>
        <taxon>Desulforhabdus</taxon>
    </lineage>
</organism>
<proteinExistence type="predicted"/>
<dbReference type="InterPro" id="IPR023214">
    <property type="entry name" value="HAD_sf"/>
</dbReference>
<dbReference type="SUPFAM" id="SSF56784">
    <property type="entry name" value="HAD-like"/>
    <property type="match status" value="1"/>
</dbReference>
<dbReference type="EMBL" id="BSDR01000001">
    <property type="protein sequence ID" value="GLI32994.1"/>
    <property type="molecule type" value="Genomic_DNA"/>
</dbReference>
<dbReference type="Proteomes" id="UP001144372">
    <property type="component" value="Unassembled WGS sequence"/>
</dbReference>
<gene>
    <name evidence="1" type="ORF">DAMNIGENAA_04270</name>
</gene>
<dbReference type="RefSeq" id="WP_281792011.1">
    <property type="nucleotide sequence ID" value="NZ_BSDR01000001.1"/>
</dbReference>
<evidence type="ECO:0008006" key="3">
    <source>
        <dbReference type="Google" id="ProtNLM"/>
    </source>
</evidence>
<comment type="caution">
    <text evidence="1">The sequence shown here is derived from an EMBL/GenBank/DDBJ whole genome shotgun (WGS) entry which is preliminary data.</text>
</comment>
<accession>A0A9W6D104</accession>